<feature type="signal peptide" evidence="1">
    <location>
        <begin position="1"/>
        <end position="19"/>
    </location>
</feature>
<reference evidence="3" key="1">
    <citation type="submission" date="2013-06" db="EMBL/GenBank/DDBJ databases">
        <authorList>
            <person name="Zhao Q."/>
        </authorList>
    </citation>
    <scope>NUCLEOTIDE SEQUENCE</scope>
    <source>
        <strain evidence="3">cv. W1943</strain>
    </source>
</reference>
<evidence type="ECO:0000313" key="3">
    <source>
        <dbReference type="Proteomes" id="UP000008022"/>
    </source>
</evidence>
<dbReference type="Proteomes" id="UP000008022">
    <property type="component" value="Unassembled WGS sequence"/>
</dbReference>
<dbReference type="AlphaFoldDB" id="A0A0E0P7Z5"/>
<sequence>MMPTLAVSFLFDELQCVLSGTVARDNVCTHRADAVASGHQLGERSSEGQQESFQFVLTYRHDYMITLWTRSKNQDEDQWTILFRNNGREILRGEHNEMMGNHSLHCWRNGF</sequence>
<dbReference type="Gramene" id="ORUFI04G10590.1">
    <property type="protein sequence ID" value="ORUFI04G10590.1"/>
    <property type="gene ID" value="ORUFI04G10590"/>
</dbReference>
<dbReference type="EnsemblPlants" id="ORUFI04G10590.1">
    <property type="protein sequence ID" value="ORUFI04G10590.1"/>
    <property type="gene ID" value="ORUFI04G10590"/>
</dbReference>
<feature type="chain" id="PRO_5002369655" evidence="1">
    <location>
        <begin position="20"/>
        <end position="111"/>
    </location>
</feature>
<proteinExistence type="predicted"/>
<organism evidence="2 3">
    <name type="scientific">Oryza rufipogon</name>
    <name type="common">Brownbeard rice</name>
    <name type="synonym">Asian wild rice</name>
    <dbReference type="NCBI Taxonomy" id="4529"/>
    <lineage>
        <taxon>Eukaryota</taxon>
        <taxon>Viridiplantae</taxon>
        <taxon>Streptophyta</taxon>
        <taxon>Embryophyta</taxon>
        <taxon>Tracheophyta</taxon>
        <taxon>Spermatophyta</taxon>
        <taxon>Magnoliopsida</taxon>
        <taxon>Liliopsida</taxon>
        <taxon>Poales</taxon>
        <taxon>Poaceae</taxon>
        <taxon>BOP clade</taxon>
        <taxon>Oryzoideae</taxon>
        <taxon>Oryzeae</taxon>
        <taxon>Oryzinae</taxon>
        <taxon>Oryza</taxon>
    </lineage>
</organism>
<keyword evidence="3" id="KW-1185">Reference proteome</keyword>
<accession>A0A0E0P7Z5</accession>
<dbReference type="OMA" id="CTHRSDA"/>
<protein>
    <submittedName>
        <fullName evidence="2">Uncharacterized protein</fullName>
    </submittedName>
</protein>
<evidence type="ECO:0000256" key="1">
    <source>
        <dbReference type="SAM" id="SignalP"/>
    </source>
</evidence>
<evidence type="ECO:0000313" key="2">
    <source>
        <dbReference type="EnsemblPlants" id="ORUFI04G10590.1"/>
    </source>
</evidence>
<reference evidence="2" key="2">
    <citation type="submission" date="2015-06" db="UniProtKB">
        <authorList>
            <consortium name="EnsemblPlants"/>
        </authorList>
    </citation>
    <scope>IDENTIFICATION</scope>
</reference>
<keyword evidence="1" id="KW-0732">Signal</keyword>
<dbReference type="HOGENOM" id="CLU_2162570_0_0_1"/>
<name>A0A0E0P7Z5_ORYRU</name>